<reference evidence="5 6" key="1">
    <citation type="journal article" date="2011" name="Stand. Genomic Sci.">
        <title>Complete genome sequence of Parvibaculum lavamentivorans type strain (DS-1(T)).</title>
        <authorList>
            <person name="Schleheck D."/>
            <person name="Weiss M."/>
            <person name="Pitluck S."/>
            <person name="Bruce D."/>
            <person name="Land M.L."/>
            <person name="Han S."/>
            <person name="Saunders E."/>
            <person name="Tapia R."/>
            <person name="Detter C."/>
            <person name="Brettin T."/>
            <person name="Han J."/>
            <person name="Woyke T."/>
            <person name="Goodwin L."/>
            <person name="Pennacchio L."/>
            <person name="Nolan M."/>
            <person name="Cook A.M."/>
            <person name="Kjelleberg S."/>
            <person name="Thomas T."/>
        </authorList>
    </citation>
    <scope>NUCLEOTIDE SEQUENCE [LARGE SCALE GENOMIC DNA]</scope>
    <source>
        <strain evidence="6">DS-1 / DSM 13023 / NCIMB 13966</strain>
    </source>
</reference>
<organism evidence="5 6">
    <name type="scientific">Parvibaculum lavamentivorans (strain DS-1 / DSM 13023 / NCIMB 13966)</name>
    <dbReference type="NCBI Taxonomy" id="402881"/>
    <lineage>
        <taxon>Bacteria</taxon>
        <taxon>Pseudomonadati</taxon>
        <taxon>Pseudomonadota</taxon>
        <taxon>Alphaproteobacteria</taxon>
        <taxon>Hyphomicrobiales</taxon>
        <taxon>Parvibaculaceae</taxon>
        <taxon>Parvibaculum</taxon>
    </lineage>
</organism>
<comment type="similarity">
    <text evidence="1">Belongs to the thioesterase PaaI family.</text>
</comment>
<name>A7HXE9_PARL1</name>
<dbReference type="KEGG" id="pla:Plav_2975"/>
<dbReference type="eggNOG" id="COG2050">
    <property type="taxonomic scope" value="Bacteria"/>
</dbReference>
<dbReference type="SUPFAM" id="SSF54637">
    <property type="entry name" value="Thioesterase/thiol ester dehydrase-isomerase"/>
    <property type="match status" value="1"/>
</dbReference>
<keyword evidence="6" id="KW-1185">Reference proteome</keyword>
<dbReference type="EMBL" id="CP000774">
    <property type="protein sequence ID" value="ABS64582.1"/>
    <property type="molecule type" value="Genomic_DNA"/>
</dbReference>
<feature type="region of interest" description="Disordered" evidence="3">
    <location>
        <begin position="1"/>
        <end position="30"/>
    </location>
</feature>
<evidence type="ECO:0000256" key="3">
    <source>
        <dbReference type="SAM" id="MobiDB-lite"/>
    </source>
</evidence>
<dbReference type="InterPro" id="IPR029069">
    <property type="entry name" value="HotDog_dom_sf"/>
</dbReference>
<dbReference type="AlphaFoldDB" id="A7HXE9"/>
<evidence type="ECO:0000313" key="5">
    <source>
        <dbReference type="EMBL" id="ABS64582.1"/>
    </source>
</evidence>
<dbReference type="PANTHER" id="PTHR21660">
    <property type="entry name" value="THIOESTERASE SUPERFAMILY MEMBER-RELATED"/>
    <property type="match status" value="1"/>
</dbReference>
<evidence type="ECO:0000256" key="1">
    <source>
        <dbReference type="ARBA" id="ARBA00008324"/>
    </source>
</evidence>
<dbReference type="InterPro" id="IPR039298">
    <property type="entry name" value="ACOT13"/>
</dbReference>
<proteinExistence type="inferred from homology"/>
<accession>A7HXE9</accession>
<dbReference type="InterPro" id="IPR006683">
    <property type="entry name" value="Thioestr_dom"/>
</dbReference>
<dbReference type="HOGENOM" id="CLU_089876_8_1_5"/>
<dbReference type="CDD" id="cd03443">
    <property type="entry name" value="PaaI_thioesterase"/>
    <property type="match status" value="1"/>
</dbReference>
<gene>
    <name evidence="5" type="ordered locus">Plav_2975</name>
</gene>
<dbReference type="Pfam" id="PF03061">
    <property type="entry name" value="4HBT"/>
    <property type="match status" value="1"/>
</dbReference>
<feature type="domain" description="Thioesterase" evidence="4">
    <location>
        <begin position="63"/>
        <end position="135"/>
    </location>
</feature>
<evidence type="ECO:0000256" key="2">
    <source>
        <dbReference type="ARBA" id="ARBA00022801"/>
    </source>
</evidence>
<dbReference type="STRING" id="402881.Plav_2975"/>
<sequence length="153" mass="16786">MRTPHNNIQALMDNDDDNPPEGFVPSTSRGPYTSHNGPFFHKVTADGFVHGVRVKKRHCNSRGITHGGMLMAFADGLLGTAVWRETQTVALTVRMNSDFLSSARPGEWLEGTARVTKATKSVAFCEAELYVGGRAVLKASGVFKLMQRHKDVN</sequence>
<dbReference type="Gene3D" id="3.10.129.10">
    <property type="entry name" value="Hotdog Thioesterase"/>
    <property type="match status" value="1"/>
</dbReference>
<evidence type="ECO:0000313" key="6">
    <source>
        <dbReference type="Proteomes" id="UP000006377"/>
    </source>
</evidence>
<evidence type="ECO:0000259" key="4">
    <source>
        <dbReference type="Pfam" id="PF03061"/>
    </source>
</evidence>
<protein>
    <submittedName>
        <fullName evidence="5">Thioesterase superfamily protein</fullName>
    </submittedName>
</protein>
<keyword evidence="2" id="KW-0378">Hydrolase</keyword>
<dbReference type="GO" id="GO:0047617">
    <property type="term" value="F:fatty acyl-CoA hydrolase activity"/>
    <property type="evidence" value="ECO:0007669"/>
    <property type="project" value="InterPro"/>
</dbReference>
<dbReference type="Proteomes" id="UP000006377">
    <property type="component" value="Chromosome"/>
</dbReference>
<dbReference type="PANTHER" id="PTHR21660:SF1">
    <property type="entry name" value="ACYL-COENZYME A THIOESTERASE 13"/>
    <property type="match status" value="1"/>
</dbReference>